<dbReference type="Proteomes" id="UP001066276">
    <property type="component" value="Chromosome 5"/>
</dbReference>
<proteinExistence type="predicted"/>
<organism evidence="1 2">
    <name type="scientific">Pleurodeles waltl</name>
    <name type="common">Iberian ribbed newt</name>
    <dbReference type="NCBI Taxonomy" id="8319"/>
    <lineage>
        <taxon>Eukaryota</taxon>
        <taxon>Metazoa</taxon>
        <taxon>Chordata</taxon>
        <taxon>Craniata</taxon>
        <taxon>Vertebrata</taxon>
        <taxon>Euteleostomi</taxon>
        <taxon>Amphibia</taxon>
        <taxon>Batrachia</taxon>
        <taxon>Caudata</taxon>
        <taxon>Salamandroidea</taxon>
        <taxon>Salamandridae</taxon>
        <taxon>Pleurodelinae</taxon>
        <taxon>Pleurodeles</taxon>
    </lineage>
</organism>
<evidence type="ECO:0000313" key="2">
    <source>
        <dbReference type="Proteomes" id="UP001066276"/>
    </source>
</evidence>
<protein>
    <submittedName>
        <fullName evidence="1">Uncharacterized protein</fullName>
    </submittedName>
</protein>
<keyword evidence="2" id="KW-1185">Reference proteome</keyword>
<comment type="caution">
    <text evidence="1">The sequence shown here is derived from an EMBL/GenBank/DDBJ whole genome shotgun (WGS) entry which is preliminary data.</text>
</comment>
<gene>
    <name evidence="1" type="ORF">NDU88_004906</name>
</gene>
<name>A0AAV7RH15_PLEWA</name>
<dbReference type="EMBL" id="JANPWB010000009">
    <property type="protein sequence ID" value="KAJ1152129.1"/>
    <property type="molecule type" value="Genomic_DNA"/>
</dbReference>
<evidence type="ECO:0000313" key="1">
    <source>
        <dbReference type="EMBL" id="KAJ1152129.1"/>
    </source>
</evidence>
<sequence length="106" mass="12129">MPHTSPSVLAIQASRVLANEFTEQYTNRPLQPVGPQPPSHWRIIRSGSSGTTVIQRLDCRTTRFSRCLSPLCVYSKQQKREIKRISPLQRMKQHGIFTTTPNMQHS</sequence>
<reference evidence="1" key="1">
    <citation type="journal article" date="2022" name="bioRxiv">
        <title>Sequencing and chromosome-scale assembly of the giantPleurodeles waltlgenome.</title>
        <authorList>
            <person name="Brown T."/>
            <person name="Elewa A."/>
            <person name="Iarovenko S."/>
            <person name="Subramanian E."/>
            <person name="Araus A.J."/>
            <person name="Petzold A."/>
            <person name="Susuki M."/>
            <person name="Suzuki K.-i.T."/>
            <person name="Hayashi T."/>
            <person name="Toyoda A."/>
            <person name="Oliveira C."/>
            <person name="Osipova E."/>
            <person name="Leigh N.D."/>
            <person name="Simon A."/>
            <person name="Yun M.H."/>
        </authorList>
    </citation>
    <scope>NUCLEOTIDE SEQUENCE</scope>
    <source>
        <strain evidence="1">20211129_DDA</strain>
        <tissue evidence="1">Liver</tissue>
    </source>
</reference>
<dbReference type="AlphaFoldDB" id="A0AAV7RH15"/>
<accession>A0AAV7RH15</accession>